<dbReference type="GO" id="GO:0006351">
    <property type="term" value="P:DNA-templated transcription"/>
    <property type="evidence" value="ECO:0007669"/>
    <property type="project" value="InterPro"/>
</dbReference>
<keyword evidence="4" id="KW-0547">Nucleotide-binding</keyword>
<evidence type="ECO:0000256" key="4">
    <source>
        <dbReference type="ARBA" id="ARBA00022741"/>
    </source>
</evidence>
<dbReference type="InterPro" id="IPR001205">
    <property type="entry name" value="RNA-dir_pol_C"/>
</dbReference>
<evidence type="ECO:0000256" key="5">
    <source>
        <dbReference type="ARBA" id="ARBA00022953"/>
    </source>
</evidence>
<keyword evidence="5" id="KW-0693">Viral RNA replication</keyword>
<dbReference type="GO" id="GO:0000166">
    <property type="term" value="F:nucleotide binding"/>
    <property type="evidence" value="ECO:0007669"/>
    <property type="project" value="UniProtKB-KW"/>
</dbReference>
<keyword evidence="1 7" id="KW-0696">RNA-directed RNA polymerase</keyword>
<organism evidence="7">
    <name type="scientific">Brassica campestris chinensis cryptic virus 1</name>
    <dbReference type="NCBI Taxonomy" id="2894928"/>
    <lineage>
        <taxon>Viruses</taxon>
        <taxon>Riboviria</taxon>
        <taxon>Orthornavirae</taxon>
        <taxon>Pisuviricota</taxon>
        <taxon>Duplopiviricetes</taxon>
        <taxon>Durnavirales</taxon>
        <taxon>Partitiviridae</taxon>
        <taxon>Deltapartitivirus</taxon>
    </lineage>
</organism>
<proteinExistence type="predicted"/>
<dbReference type="EMBL" id="MW026405">
    <property type="protein sequence ID" value="UFE16632.1"/>
    <property type="molecule type" value="Genomic_RNA"/>
</dbReference>
<keyword evidence="2" id="KW-0808">Transferase</keyword>
<evidence type="ECO:0000256" key="3">
    <source>
        <dbReference type="ARBA" id="ARBA00022695"/>
    </source>
</evidence>
<name>A0A8K1Z7E2_9VIRU</name>
<evidence type="ECO:0000259" key="6">
    <source>
        <dbReference type="PROSITE" id="PS50507"/>
    </source>
</evidence>
<gene>
    <name evidence="7" type="primary">RdRp</name>
</gene>
<dbReference type="PROSITE" id="PS50507">
    <property type="entry name" value="RDRP_SSRNA_POS"/>
    <property type="match status" value="1"/>
</dbReference>
<dbReference type="Gene3D" id="3.30.70.270">
    <property type="match status" value="1"/>
</dbReference>
<evidence type="ECO:0000313" key="7">
    <source>
        <dbReference type="EMBL" id="UFE16632.1"/>
    </source>
</evidence>
<dbReference type="GO" id="GO:0003968">
    <property type="term" value="F:RNA-directed RNA polymerase activity"/>
    <property type="evidence" value="ECO:0007669"/>
    <property type="project" value="UniProtKB-KW"/>
</dbReference>
<keyword evidence="3" id="KW-0548">Nucleotidyltransferase</keyword>
<dbReference type="InterPro" id="IPR043502">
    <property type="entry name" value="DNA/RNA_pol_sf"/>
</dbReference>
<evidence type="ECO:0000256" key="2">
    <source>
        <dbReference type="ARBA" id="ARBA00022679"/>
    </source>
</evidence>
<dbReference type="InterPro" id="IPR043128">
    <property type="entry name" value="Rev_trsase/Diguanyl_cyclase"/>
</dbReference>
<dbReference type="InterPro" id="IPR007094">
    <property type="entry name" value="RNA-dir_pol_PSvirus"/>
</dbReference>
<dbReference type="SUPFAM" id="SSF56672">
    <property type="entry name" value="DNA/RNA polymerases"/>
    <property type="match status" value="1"/>
</dbReference>
<accession>A0A8K1Z7E2</accession>
<protein>
    <submittedName>
        <fullName evidence="7">RNA-dependent RNA polymerase</fullName>
    </submittedName>
</protein>
<dbReference type="GO" id="GO:0039694">
    <property type="term" value="P:viral RNA genome replication"/>
    <property type="evidence" value="ECO:0007669"/>
    <property type="project" value="InterPro"/>
</dbReference>
<feature type="domain" description="RdRp catalytic" evidence="6">
    <location>
        <begin position="251"/>
        <end position="371"/>
    </location>
</feature>
<dbReference type="Pfam" id="PF00680">
    <property type="entry name" value="RdRP_1"/>
    <property type="match status" value="1"/>
</dbReference>
<sequence length="479" mass="54806">MDKSTININGYEFREFQGELEDLNQTHSEQIRREPEVTYFDEFAKAEFLDLYPEYYRQYVEGWSRSYYMRSKHMESIFKFSNQNHSINELQPESWQHAIEATRDGLSILPRVRALSVKTELDQVKYIQSSAAGYGYIGAKGPLYGENHDRAIRRAKATLYSATAEDGQGIDYAIRESVPDVGYTRTQLADLTEKTKVRGVWGRAFHYILLEGTSARPLIEAIQEGQSFIMIGSDPIVNVPYVLTETKALCKWLMSLDWSSFDATVNRFEINAAFDLMKEHLVFPDFDTEMAYELCRQIFTHKKVAAPDGKIYWSHKGIPSGSYFTSLVGSIVNKLRVEYLWHLKFGRSPKVTFTLGDDSLIGDDHYYPPDELADKAYNLGWLVNPDKTEYSTLPGSITFLGRSVLGSVNQRELKKCIQLLLLPEFPVESGEISAFRAAAIANDAGGNSEMLNRVARRLKRKYGIAETHQVPLYFRRYQP</sequence>
<dbReference type="GO" id="GO:0003723">
    <property type="term" value="F:RNA binding"/>
    <property type="evidence" value="ECO:0007669"/>
    <property type="project" value="InterPro"/>
</dbReference>
<evidence type="ECO:0000256" key="1">
    <source>
        <dbReference type="ARBA" id="ARBA00022484"/>
    </source>
</evidence>
<reference evidence="7" key="1">
    <citation type="journal article" date="2021" name="Arch. Virol.">
        <title>Complete nucleotide sequence of a novel partitivirus from Brassica campestris L. ssp. chinensis.</title>
        <authorList>
            <person name="Tang L."/>
            <person name="Song L."/>
            <person name="Lin C."/>
            <person name="Wang B."/>
            <person name="Lin J."/>
            <person name="Gao C."/>
            <person name="Wang A."/>
        </authorList>
    </citation>
    <scope>NUCLEOTIDE SEQUENCE</scope>
    <source>
        <strain evidence="7">NJ-2</strain>
    </source>
</reference>